<keyword evidence="1" id="KW-1133">Transmembrane helix</keyword>
<protein>
    <submittedName>
        <fullName evidence="2">Uncharacterized protein</fullName>
    </submittedName>
</protein>
<name>A0ABY6N1D1_9ALTE</name>
<reference evidence="2" key="1">
    <citation type="submission" date="2022-06" db="EMBL/GenBank/DDBJ databases">
        <title>Alkalimarinus sp. nov., isolated from gut of a Alitta virens.</title>
        <authorList>
            <person name="Yang A.I."/>
            <person name="Shin N.-R."/>
        </authorList>
    </citation>
    <scope>NUCLEOTIDE SEQUENCE</scope>
    <source>
        <strain evidence="2">A2M4</strain>
    </source>
</reference>
<feature type="transmembrane region" description="Helical" evidence="1">
    <location>
        <begin position="15"/>
        <end position="32"/>
    </location>
</feature>
<evidence type="ECO:0000256" key="1">
    <source>
        <dbReference type="SAM" id="Phobius"/>
    </source>
</evidence>
<accession>A0ABY6N1D1</accession>
<keyword evidence="1" id="KW-0812">Transmembrane</keyword>
<sequence length="96" mass="10675">MVSTNKSLNVSRKSVHRVAIPTVIASTILAIGASTYHWSLFFILSIGSDVVFARVYYYLANNLLITKDNVANFNRQLIGIQIAFWLAIALIIVFSV</sequence>
<dbReference type="RefSeq" id="WP_265047399.1">
    <property type="nucleotide sequence ID" value="NZ_CP100390.1"/>
</dbReference>
<keyword evidence="1" id="KW-0472">Membrane</keyword>
<gene>
    <name evidence="2" type="ORF">NKI27_18000</name>
</gene>
<dbReference type="EMBL" id="CP100390">
    <property type="protein sequence ID" value="UZE95916.1"/>
    <property type="molecule type" value="Genomic_DNA"/>
</dbReference>
<organism evidence="2 3">
    <name type="scientific">Alkalimarinus alittae</name>
    <dbReference type="NCBI Taxonomy" id="2961619"/>
    <lineage>
        <taxon>Bacteria</taxon>
        <taxon>Pseudomonadati</taxon>
        <taxon>Pseudomonadota</taxon>
        <taxon>Gammaproteobacteria</taxon>
        <taxon>Alteromonadales</taxon>
        <taxon>Alteromonadaceae</taxon>
        <taxon>Alkalimarinus</taxon>
    </lineage>
</organism>
<proteinExistence type="predicted"/>
<keyword evidence="3" id="KW-1185">Reference proteome</keyword>
<evidence type="ECO:0000313" key="3">
    <source>
        <dbReference type="Proteomes" id="UP001163739"/>
    </source>
</evidence>
<feature type="transmembrane region" description="Helical" evidence="1">
    <location>
        <begin position="77"/>
        <end position="95"/>
    </location>
</feature>
<evidence type="ECO:0000313" key="2">
    <source>
        <dbReference type="EMBL" id="UZE95916.1"/>
    </source>
</evidence>
<dbReference type="Proteomes" id="UP001163739">
    <property type="component" value="Chromosome"/>
</dbReference>